<keyword evidence="10 15" id="KW-1133">Transmembrane helix</keyword>
<evidence type="ECO:0000256" key="4">
    <source>
        <dbReference type="ARBA" id="ARBA00022692"/>
    </source>
</evidence>
<dbReference type="InterPro" id="IPR017441">
    <property type="entry name" value="Protein_kinase_ATP_BS"/>
</dbReference>
<keyword evidence="8" id="KW-0418">Kinase</keyword>
<keyword evidence="11 15" id="KW-0472">Membrane</keyword>
<dbReference type="Pfam" id="PF01657">
    <property type="entry name" value="Stress-antifung"/>
    <property type="match status" value="2"/>
</dbReference>
<dbReference type="InterPro" id="IPR011009">
    <property type="entry name" value="Kinase-like_dom_sf"/>
</dbReference>
<dbReference type="PANTHER" id="PTHR27002">
    <property type="entry name" value="RECEPTOR-LIKE SERINE/THREONINE-PROTEIN KINASE SD1-8"/>
    <property type="match status" value="1"/>
</dbReference>
<evidence type="ECO:0000256" key="9">
    <source>
        <dbReference type="ARBA" id="ARBA00022840"/>
    </source>
</evidence>
<evidence type="ECO:0000256" key="14">
    <source>
        <dbReference type="PROSITE-ProRule" id="PRU10141"/>
    </source>
</evidence>
<evidence type="ECO:0000256" key="3">
    <source>
        <dbReference type="ARBA" id="ARBA00022679"/>
    </source>
</evidence>
<name>A0ABM0U064_CAMSA</name>
<proteinExistence type="predicted"/>
<evidence type="ECO:0000259" key="18">
    <source>
        <dbReference type="PROSITE" id="PS51473"/>
    </source>
</evidence>
<evidence type="ECO:0000256" key="6">
    <source>
        <dbReference type="ARBA" id="ARBA00022737"/>
    </source>
</evidence>
<feature type="binding site" evidence="14">
    <location>
        <position position="369"/>
    </location>
    <ligand>
        <name>ATP</name>
        <dbReference type="ChEBI" id="CHEBI:30616"/>
    </ligand>
</feature>
<dbReference type="SMART" id="SM00220">
    <property type="entry name" value="S_TKc"/>
    <property type="match status" value="1"/>
</dbReference>
<keyword evidence="7 14" id="KW-0547">Nucleotide-binding</keyword>
<dbReference type="InterPro" id="IPR008271">
    <property type="entry name" value="Ser/Thr_kinase_AS"/>
</dbReference>
<dbReference type="PANTHER" id="PTHR27002:SF1010">
    <property type="entry name" value="CYSTEINE-RICH RECEPTOR-LIKE PROTEIN KINASE 16-RELATED"/>
    <property type="match status" value="1"/>
</dbReference>
<feature type="domain" description="Gnk2-homologous" evidence="18">
    <location>
        <begin position="130"/>
        <end position="239"/>
    </location>
</feature>
<protein>
    <submittedName>
        <fullName evidence="20">Cysteine-rich receptor-like protein kinase 16</fullName>
    </submittedName>
</protein>
<keyword evidence="13" id="KW-0325">Glycoprotein</keyword>
<dbReference type="PROSITE" id="PS00108">
    <property type="entry name" value="PROTEIN_KINASE_ST"/>
    <property type="match status" value="1"/>
</dbReference>
<evidence type="ECO:0000256" key="1">
    <source>
        <dbReference type="ARBA" id="ARBA00004167"/>
    </source>
</evidence>
<keyword evidence="4 15" id="KW-0812">Transmembrane</keyword>
<dbReference type="CDD" id="cd23509">
    <property type="entry name" value="Gnk2-like"/>
    <property type="match status" value="2"/>
</dbReference>
<reference evidence="20" key="2">
    <citation type="submission" date="2025-08" db="UniProtKB">
        <authorList>
            <consortium name="RefSeq"/>
        </authorList>
    </citation>
    <scope>IDENTIFICATION</scope>
    <source>
        <tissue evidence="20">Leaf</tissue>
    </source>
</reference>
<keyword evidence="2" id="KW-0723">Serine/threonine-protein kinase</keyword>
<keyword evidence="5 16" id="KW-0732">Signal</keyword>
<keyword evidence="19" id="KW-1185">Reference proteome</keyword>
<feature type="chain" id="PRO_5045945340" evidence="16">
    <location>
        <begin position="23"/>
        <end position="668"/>
    </location>
</feature>
<sequence length="668" mass="74871">MKLKNLLVIFCFLLIGFPVVFAPCGETGFFKPGDRYDTNRRLLLSTLASNVTDRGDFFSNAIGQGHDRVYILGTCISGVEPKVCSDCIDLASNEVIEECTNQAEGLAWPENGTFCMVRYSNRSFTGSLEIEPKYTMYKVGDIGSTVTNFDKLWDDLTSRMIDRATSWTSERMSYAAEVVTLTSFRNLYAIMQCIPIISLGDCNFCLTASVREYQSCCHGRQGGVVFRPSCVFRWEIYPFSSAFNVTSAQPPISLPPSVGKRNTRTKGGIIGIIIGLAFVISVLLALGFSLHRRRRTYQEFARRSRTTYDTTLPDDAAADDITTSGSLQFKFKTIEAATSNFQMTNKLGHGGFGEVYKGTFPNGAEVAVKRLSKTSGQGEQEFKNEVLLVAKLQHKNLVRLLGFSVEREERILVYEFVPNKSLDYFLFDHKKSDQLDWKKRYNIIGGITRGILYLHQDSRLTIIHRDLKASNILLDAEMNPKIADFGMARNFRVDQTEDNTRRVVGTFGYMPPEYVAKGQFSMKSDVYSFGVLILEIIGGKKNSSFNEQDGSISNLVTYVWRLWNNKSFLELVDPAMGENYDKYEVIRCIHIGLLCVQENPADRPTMSTIFQMLTNTSITLPVPQPPGFVFRVRSGPNPLAERLQPGPSTSMSFACSIDDASITSVSPR</sequence>
<feature type="domain" description="Protein kinase" evidence="17">
    <location>
        <begin position="341"/>
        <end position="618"/>
    </location>
</feature>
<reference evidence="19" key="1">
    <citation type="journal article" date="2014" name="Nat. Commun.">
        <title>The emerging biofuel crop Camelina sativa retains a highly undifferentiated hexaploid genome structure.</title>
        <authorList>
            <person name="Kagale S."/>
            <person name="Koh C."/>
            <person name="Nixon J."/>
            <person name="Bollina V."/>
            <person name="Clarke W.E."/>
            <person name="Tuteja R."/>
            <person name="Spillane C."/>
            <person name="Robinson S.J."/>
            <person name="Links M.G."/>
            <person name="Clarke C."/>
            <person name="Higgins E.E."/>
            <person name="Huebert T."/>
            <person name="Sharpe A.G."/>
            <person name="Parkin I.A."/>
        </authorList>
    </citation>
    <scope>NUCLEOTIDE SEQUENCE [LARGE SCALE GENOMIC DNA]</scope>
    <source>
        <strain evidence="19">cv. DH55</strain>
    </source>
</reference>
<dbReference type="Gene3D" id="3.30.200.20">
    <property type="entry name" value="Phosphorylase Kinase, domain 1"/>
    <property type="match status" value="1"/>
</dbReference>
<dbReference type="Gene3D" id="3.30.430.20">
    <property type="entry name" value="Gnk2 domain, C-X8-C-X2-C motif"/>
    <property type="match status" value="2"/>
</dbReference>
<dbReference type="InterPro" id="IPR000719">
    <property type="entry name" value="Prot_kinase_dom"/>
</dbReference>
<evidence type="ECO:0000256" key="12">
    <source>
        <dbReference type="ARBA" id="ARBA00023170"/>
    </source>
</evidence>
<keyword evidence="3" id="KW-0808">Transferase</keyword>
<dbReference type="CDD" id="cd14066">
    <property type="entry name" value="STKc_IRAK"/>
    <property type="match status" value="1"/>
</dbReference>
<dbReference type="Pfam" id="PF07714">
    <property type="entry name" value="PK_Tyr_Ser-Thr"/>
    <property type="match status" value="1"/>
</dbReference>
<evidence type="ECO:0000256" key="10">
    <source>
        <dbReference type="ARBA" id="ARBA00022989"/>
    </source>
</evidence>
<evidence type="ECO:0000256" key="13">
    <source>
        <dbReference type="ARBA" id="ARBA00023180"/>
    </source>
</evidence>
<evidence type="ECO:0000256" key="15">
    <source>
        <dbReference type="SAM" id="Phobius"/>
    </source>
</evidence>
<keyword evidence="9 14" id="KW-0067">ATP-binding</keyword>
<evidence type="ECO:0000256" key="2">
    <source>
        <dbReference type="ARBA" id="ARBA00022527"/>
    </source>
</evidence>
<dbReference type="PROSITE" id="PS51473">
    <property type="entry name" value="GNK2"/>
    <property type="match status" value="2"/>
</dbReference>
<dbReference type="InterPro" id="IPR002902">
    <property type="entry name" value="GNK2"/>
</dbReference>
<dbReference type="InterPro" id="IPR001245">
    <property type="entry name" value="Ser-Thr/Tyr_kinase_cat_dom"/>
</dbReference>
<evidence type="ECO:0000259" key="17">
    <source>
        <dbReference type="PROSITE" id="PS50011"/>
    </source>
</evidence>
<dbReference type="GeneID" id="104717979"/>
<evidence type="ECO:0000256" key="7">
    <source>
        <dbReference type="ARBA" id="ARBA00022741"/>
    </source>
</evidence>
<evidence type="ECO:0000256" key="16">
    <source>
        <dbReference type="SAM" id="SignalP"/>
    </source>
</evidence>
<evidence type="ECO:0000256" key="11">
    <source>
        <dbReference type="ARBA" id="ARBA00023136"/>
    </source>
</evidence>
<evidence type="ECO:0000313" key="19">
    <source>
        <dbReference type="Proteomes" id="UP000694864"/>
    </source>
</evidence>
<gene>
    <name evidence="20" type="primary">LOC104717979</name>
</gene>
<dbReference type="Gene3D" id="1.10.510.10">
    <property type="entry name" value="Transferase(Phosphotransferase) domain 1"/>
    <property type="match status" value="1"/>
</dbReference>
<feature type="transmembrane region" description="Helical" evidence="15">
    <location>
        <begin position="269"/>
        <end position="290"/>
    </location>
</feature>
<dbReference type="PROSITE" id="PS50011">
    <property type="entry name" value="PROTEIN_KINASE_DOM"/>
    <property type="match status" value="1"/>
</dbReference>
<keyword evidence="12" id="KW-0675">Receptor</keyword>
<dbReference type="InterPro" id="IPR038408">
    <property type="entry name" value="GNK2_sf"/>
</dbReference>
<dbReference type="PROSITE" id="PS00107">
    <property type="entry name" value="PROTEIN_KINASE_ATP"/>
    <property type="match status" value="1"/>
</dbReference>
<keyword evidence="6" id="KW-0677">Repeat</keyword>
<feature type="signal peptide" evidence="16">
    <location>
        <begin position="1"/>
        <end position="22"/>
    </location>
</feature>
<feature type="domain" description="Gnk2-homologous" evidence="18">
    <location>
        <begin position="18"/>
        <end position="124"/>
    </location>
</feature>
<evidence type="ECO:0000313" key="20">
    <source>
        <dbReference type="RefSeq" id="XP_010433921.1"/>
    </source>
</evidence>
<dbReference type="RefSeq" id="XP_010433921.1">
    <property type="nucleotide sequence ID" value="XM_010435619.1"/>
</dbReference>
<evidence type="ECO:0000256" key="5">
    <source>
        <dbReference type="ARBA" id="ARBA00022729"/>
    </source>
</evidence>
<evidence type="ECO:0000256" key="8">
    <source>
        <dbReference type="ARBA" id="ARBA00022777"/>
    </source>
</evidence>
<comment type="subcellular location">
    <subcellularLocation>
        <location evidence="1">Membrane</location>
        <topology evidence="1">Single-pass membrane protein</topology>
    </subcellularLocation>
</comment>
<organism evidence="19 20">
    <name type="scientific">Camelina sativa</name>
    <name type="common">False flax</name>
    <name type="synonym">Myagrum sativum</name>
    <dbReference type="NCBI Taxonomy" id="90675"/>
    <lineage>
        <taxon>Eukaryota</taxon>
        <taxon>Viridiplantae</taxon>
        <taxon>Streptophyta</taxon>
        <taxon>Embryophyta</taxon>
        <taxon>Tracheophyta</taxon>
        <taxon>Spermatophyta</taxon>
        <taxon>Magnoliopsida</taxon>
        <taxon>eudicotyledons</taxon>
        <taxon>Gunneridae</taxon>
        <taxon>Pentapetalae</taxon>
        <taxon>rosids</taxon>
        <taxon>malvids</taxon>
        <taxon>Brassicales</taxon>
        <taxon>Brassicaceae</taxon>
        <taxon>Camelineae</taxon>
        <taxon>Camelina</taxon>
    </lineage>
</organism>
<accession>A0ABM0U064</accession>
<dbReference type="Proteomes" id="UP000694864">
    <property type="component" value="Chromosome 10"/>
</dbReference>
<dbReference type="SUPFAM" id="SSF56112">
    <property type="entry name" value="Protein kinase-like (PK-like)"/>
    <property type="match status" value="1"/>
</dbReference>